<evidence type="ECO:0000313" key="3">
    <source>
        <dbReference type="Proteomes" id="UP000195521"/>
    </source>
</evidence>
<dbReference type="AlphaFoldDB" id="A0A1Y1JSW8"/>
<dbReference type="RefSeq" id="XP_028547117.1">
    <property type="nucleotide sequence ID" value="XM_028691316.1"/>
</dbReference>
<feature type="transmembrane region" description="Helical" evidence="1">
    <location>
        <begin position="207"/>
        <end position="228"/>
    </location>
</feature>
<comment type="caution">
    <text evidence="2">The sequence shown here is derived from an EMBL/GenBank/DDBJ whole genome shotgun (WGS) entry which is preliminary data.</text>
</comment>
<keyword evidence="3" id="KW-1185">Reference proteome</keyword>
<protein>
    <submittedName>
        <fullName evidence="2">Variable surface protein</fullName>
    </submittedName>
</protein>
<dbReference type="GeneID" id="39745336"/>
<evidence type="ECO:0000256" key="1">
    <source>
        <dbReference type="SAM" id="Phobius"/>
    </source>
</evidence>
<keyword evidence="1" id="KW-1133">Transmembrane helix</keyword>
<dbReference type="Proteomes" id="UP000195521">
    <property type="component" value="Unassembled WGS sequence"/>
</dbReference>
<proteinExistence type="predicted"/>
<keyword evidence="1" id="KW-0812">Transmembrane</keyword>
<name>A0A1Y1JSW8_PLAGO</name>
<reference evidence="3" key="1">
    <citation type="submission" date="2017-04" db="EMBL/GenBank/DDBJ databases">
        <title>Plasmodium gonderi genome.</title>
        <authorList>
            <person name="Arisue N."/>
            <person name="Honma H."/>
            <person name="Kawai S."/>
            <person name="Tougan T."/>
            <person name="Tanabe K."/>
            <person name="Horii T."/>
        </authorList>
    </citation>
    <scope>NUCLEOTIDE SEQUENCE [LARGE SCALE GENOMIC DNA]</scope>
    <source>
        <strain evidence="3">ATCC 30045</strain>
    </source>
</reference>
<organism evidence="2 3">
    <name type="scientific">Plasmodium gonderi</name>
    <dbReference type="NCBI Taxonomy" id="77519"/>
    <lineage>
        <taxon>Eukaryota</taxon>
        <taxon>Sar</taxon>
        <taxon>Alveolata</taxon>
        <taxon>Apicomplexa</taxon>
        <taxon>Aconoidasida</taxon>
        <taxon>Haemosporida</taxon>
        <taxon>Plasmodiidae</taxon>
        <taxon>Plasmodium</taxon>
        <taxon>Plasmodium (Plasmodium)</taxon>
    </lineage>
</organism>
<accession>A0A1Y1JSW8</accession>
<sequence>MENSIYKFLPLLPIYNEIMNNYKNEANTGTGGSWHSDVCNIKHRQKRLEIINDENLKKQNICTEAMLYLVDIQTMDNSTLEKSSCIYLYFWLSHNLKHINNIEDITNNYDNLLKLYESFGNGLPDHKCNKYKIQIIEDLRLIKDIHDIHNYAKKRKIINLNKDATFVQKAMSLKNYYDKKIQTKGTVTCDTKMTSVTETAVSCKNNIAFPIIITLFVTSLITISLFILHKYTSFSSYLKSIISYKRNKYNHIGEEINRFHGPQISNSIVRDDEYYMLYNYQKY</sequence>
<gene>
    <name evidence="2" type="ORF">PGO_003470</name>
</gene>
<keyword evidence="1" id="KW-0472">Membrane</keyword>
<evidence type="ECO:0000313" key="2">
    <source>
        <dbReference type="EMBL" id="GAW84528.1"/>
    </source>
</evidence>
<dbReference type="EMBL" id="BDQF01000395">
    <property type="protein sequence ID" value="GAW84528.1"/>
    <property type="molecule type" value="Genomic_DNA"/>
</dbReference>